<proteinExistence type="predicted"/>
<keyword evidence="2" id="KW-1185">Reference proteome</keyword>
<dbReference type="SUPFAM" id="SSF51658">
    <property type="entry name" value="Xylose isomerase-like"/>
    <property type="match status" value="1"/>
</dbReference>
<sequence length="256" mass="29059">MDVALYARRGRKAPQVLRFAEELGLPYVLDLSRESFDKSPYLHAVELEEELRTLPGTIVFPYSDDFYKYVAIADLLNVKRLVMPPPPSIEGLQRIYEEAAVYSVEVRWLYGYPPLARPADVERVAEVVHPRAAKIVYDVAKAKSNKEIIHSLVRLQGYIASIYLSNKSGSKSPRLPPFDPRGVINYVDVIQAALLLQWDGQYVLRMAPEYADRAPSQLSIMREVEETFRNTGRASKKVQRMVASVLNEIFSQSGLE</sequence>
<organism evidence="1 2">
    <name type="scientific">Thermoproteus tenax (strain ATCC 35583 / DSM 2078 / JCM 9277 / NBRC 100435 / Kra 1)</name>
    <dbReference type="NCBI Taxonomy" id="768679"/>
    <lineage>
        <taxon>Archaea</taxon>
        <taxon>Thermoproteota</taxon>
        <taxon>Thermoprotei</taxon>
        <taxon>Thermoproteales</taxon>
        <taxon>Thermoproteaceae</taxon>
        <taxon>Thermoproteus</taxon>
    </lineage>
</organism>
<protein>
    <submittedName>
        <fullName evidence="1">Uncharacterized protein</fullName>
    </submittedName>
</protein>
<dbReference type="EMBL" id="FN869859">
    <property type="protein sequence ID" value="CCC80767.1"/>
    <property type="molecule type" value="Genomic_DNA"/>
</dbReference>
<dbReference type="KEGG" id="ttn:TTX_0092"/>
<dbReference type="PaxDb" id="768679-TTX_0092"/>
<name>G4RMD6_THETK</name>
<dbReference type="InterPro" id="IPR036237">
    <property type="entry name" value="Xyl_isomerase-like_sf"/>
</dbReference>
<dbReference type="Gene3D" id="3.20.20.150">
    <property type="entry name" value="Divalent-metal-dependent TIM barrel enzymes"/>
    <property type="match status" value="1"/>
</dbReference>
<accession>G4RMD6</accession>
<dbReference type="Proteomes" id="UP000002654">
    <property type="component" value="Chromosome"/>
</dbReference>
<evidence type="ECO:0000313" key="2">
    <source>
        <dbReference type="Proteomes" id="UP000002654"/>
    </source>
</evidence>
<dbReference type="RefSeq" id="WP_014126025.1">
    <property type="nucleotide sequence ID" value="NC_016070.1"/>
</dbReference>
<dbReference type="eggNOG" id="arCOG05551">
    <property type="taxonomic scope" value="Archaea"/>
</dbReference>
<dbReference type="GeneID" id="11263099"/>
<dbReference type="PATRIC" id="fig|768679.9.peg.96"/>
<gene>
    <name evidence="1" type="ordered locus">TTX_0092</name>
</gene>
<dbReference type="OrthoDB" id="26272at2157"/>
<reference evidence="1 2" key="1">
    <citation type="journal article" date="2011" name="PLoS ONE">
        <title>The complete genome sequence of Thermoproteus tenax: a physiologically versatile member of the Crenarchaeota.</title>
        <authorList>
            <person name="Siebers B."/>
            <person name="Zaparty M."/>
            <person name="Raddatz G."/>
            <person name="Tjaden B."/>
            <person name="Albers S.V."/>
            <person name="Bell S.D."/>
            <person name="Blombach F."/>
            <person name="Kletzin A."/>
            <person name="Kyrpides N."/>
            <person name="Lanz C."/>
            <person name="Plagens A."/>
            <person name="Rampp M."/>
            <person name="Rosinus A."/>
            <person name="von Jan M."/>
            <person name="Makarova K.S."/>
            <person name="Klenk H.P."/>
            <person name="Schuster S.C."/>
            <person name="Hensel R."/>
        </authorList>
    </citation>
    <scope>NUCLEOTIDE SEQUENCE [LARGE SCALE GENOMIC DNA]</scope>
    <source>
        <strain evidence="2">ATCC 35583 / DSM 2078 / JCM 9277 / NBRC 100435 / Kra 1</strain>
    </source>
</reference>
<dbReference type="AlphaFoldDB" id="G4RMD6"/>
<dbReference type="HOGENOM" id="CLU_1118248_0_0_2"/>
<evidence type="ECO:0000313" key="1">
    <source>
        <dbReference type="EMBL" id="CCC80767.1"/>
    </source>
</evidence>